<dbReference type="EMBL" id="LAZR01066569">
    <property type="protein sequence ID" value="KKK53319.1"/>
    <property type="molecule type" value="Genomic_DNA"/>
</dbReference>
<gene>
    <name evidence="1" type="ORF">LCGC14_3096010</name>
</gene>
<feature type="non-terminal residue" evidence="1">
    <location>
        <position position="109"/>
    </location>
</feature>
<dbReference type="AlphaFoldDB" id="A0A0F8YGM0"/>
<proteinExistence type="predicted"/>
<name>A0A0F8YGM0_9ZZZZ</name>
<accession>A0A0F8YGM0</accession>
<organism evidence="1">
    <name type="scientific">marine sediment metagenome</name>
    <dbReference type="NCBI Taxonomy" id="412755"/>
    <lineage>
        <taxon>unclassified sequences</taxon>
        <taxon>metagenomes</taxon>
        <taxon>ecological metagenomes</taxon>
    </lineage>
</organism>
<evidence type="ECO:0000313" key="1">
    <source>
        <dbReference type="EMBL" id="KKK53319.1"/>
    </source>
</evidence>
<reference evidence="1" key="1">
    <citation type="journal article" date="2015" name="Nature">
        <title>Complex archaea that bridge the gap between prokaryotes and eukaryotes.</title>
        <authorList>
            <person name="Spang A."/>
            <person name="Saw J.H."/>
            <person name="Jorgensen S.L."/>
            <person name="Zaremba-Niedzwiedzka K."/>
            <person name="Martijn J."/>
            <person name="Lind A.E."/>
            <person name="van Eijk R."/>
            <person name="Schleper C."/>
            <person name="Guy L."/>
            <person name="Ettema T.J."/>
        </authorList>
    </citation>
    <scope>NUCLEOTIDE SEQUENCE</scope>
</reference>
<comment type="caution">
    <text evidence="1">The sequence shown here is derived from an EMBL/GenBank/DDBJ whole genome shotgun (WGS) entry which is preliminary data.</text>
</comment>
<protein>
    <submittedName>
        <fullName evidence="1">Uncharacterized protein</fullName>
    </submittedName>
</protein>
<sequence>MKAIPWLVYAVLTLGIFLGFSGAAQSQYFTMPVTPDLTVGAGATADYAFGNRSRRYLDWIWIRNDCDDDLYFSLDPLGRTGTEYNLRLNGRISGNASQTQQVFSGAFRV</sequence>